<keyword evidence="1 3" id="KW-0808">Transferase</keyword>
<dbReference type="Proteomes" id="UP000548978">
    <property type="component" value="Unassembled WGS sequence"/>
</dbReference>
<dbReference type="PANTHER" id="PTHR46401:SF2">
    <property type="entry name" value="GLYCOSYLTRANSFERASE WBBK-RELATED"/>
    <property type="match status" value="1"/>
</dbReference>
<dbReference type="PANTHER" id="PTHR46401">
    <property type="entry name" value="GLYCOSYLTRANSFERASE WBBK-RELATED"/>
    <property type="match status" value="1"/>
</dbReference>
<organism evidence="3 4">
    <name type="scientific">Brevundimonas halotolerans</name>
    <dbReference type="NCBI Taxonomy" id="69670"/>
    <lineage>
        <taxon>Bacteria</taxon>
        <taxon>Pseudomonadati</taxon>
        <taxon>Pseudomonadota</taxon>
        <taxon>Alphaproteobacteria</taxon>
        <taxon>Caulobacterales</taxon>
        <taxon>Caulobacteraceae</taxon>
        <taxon>Brevundimonas</taxon>
    </lineage>
</organism>
<proteinExistence type="predicted"/>
<dbReference type="OrthoDB" id="9790710at2"/>
<dbReference type="GO" id="GO:0016757">
    <property type="term" value="F:glycosyltransferase activity"/>
    <property type="evidence" value="ECO:0007669"/>
    <property type="project" value="InterPro"/>
</dbReference>
<accession>A0A7W9A3N9</accession>
<dbReference type="Gene3D" id="3.40.50.2000">
    <property type="entry name" value="Glycogen Phosphorylase B"/>
    <property type="match status" value="1"/>
</dbReference>
<protein>
    <submittedName>
        <fullName evidence="3">Glycosyltransferase involved in cell wall biosynthesis</fullName>
    </submittedName>
</protein>
<evidence type="ECO:0000313" key="3">
    <source>
        <dbReference type="EMBL" id="MBB5660824.1"/>
    </source>
</evidence>
<name>A0A7W9A3N9_9CAUL</name>
<dbReference type="RefSeq" id="WP_123288070.1">
    <property type="nucleotide sequence ID" value="NZ_JACIJB010000005.1"/>
</dbReference>
<evidence type="ECO:0000259" key="2">
    <source>
        <dbReference type="Pfam" id="PF00534"/>
    </source>
</evidence>
<sequence length="410" mass="44898">MARTVLFDAGRLLQRSGRTTPTGVDRVCLAYAEWLMGHPDVRFVPVRSRGDHLTALDRKWFGELAASLRERWTGNGVGEAERTLTDLLARPRGARSLSGPVSREREPRRQAMTRLLMSRALPEVSRGTLYVNVGHSGLTSPRLLAKLAEDGARSVLMVHDLIPITHPEYCRPGEGGRHRTRMRLALKQGSVLVVNSDTTAKVLKAFAEREGLATPTVVVAHLGLEPPFAEPGWRPAERPYFVHVGTVEARKNLTFLLTLWRRLEELRGGETPALVLIGRNGWENESVMDHLERSPPLQGLVHQASELPDAALSRLMRGSRGVVAPSAVEGFDLPAVEAMAMGVPLIASDIAAHRELVPKAKLIDPLDGPGWLKALDRAARGDGQPAPYKPPSWSSHFQIVAEALGMKPGI</sequence>
<reference evidence="3 4" key="1">
    <citation type="submission" date="2020-08" db="EMBL/GenBank/DDBJ databases">
        <title>Genomic Encyclopedia of Type Strains, Phase IV (KMG-IV): sequencing the most valuable type-strain genomes for metagenomic binning, comparative biology and taxonomic classification.</title>
        <authorList>
            <person name="Goeker M."/>
        </authorList>
    </citation>
    <scope>NUCLEOTIDE SEQUENCE [LARGE SCALE GENOMIC DNA]</scope>
    <source>
        <strain evidence="3 4">DSM 24448</strain>
    </source>
</reference>
<dbReference type="AlphaFoldDB" id="A0A7W9A3N9"/>
<dbReference type="EMBL" id="JACIJB010000005">
    <property type="protein sequence ID" value="MBB5660824.1"/>
    <property type="molecule type" value="Genomic_DNA"/>
</dbReference>
<dbReference type="InterPro" id="IPR001296">
    <property type="entry name" value="Glyco_trans_1"/>
</dbReference>
<evidence type="ECO:0000256" key="1">
    <source>
        <dbReference type="ARBA" id="ARBA00022679"/>
    </source>
</evidence>
<dbReference type="SUPFAM" id="SSF53756">
    <property type="entry name" value="UDP-Glycosyltransferase/glycogen phosphorylase"/>
    <property type="match status" value="1"/>
</dbReference>
<evidence type="ECO:0000313" key="4">
    <source>
        <dbReference type="Proteomes" id="UP000548978"/>
    </source>
</evidence>
<comment type="caution">
    <text evidence="3">The sequence shown here is derived from an EMBL/GenBank/DDBJ whole genome shotgun (WGS) entry which is preliminary data.</text>
</comment>
<dbReference type="Pfam" id="PF00534">
    <property type="entry name" value="Glycos_transf_1"/>
    <property type="match status" value="1"/>
</dbReference>
<dbReference type="CDD" id="cd03809">
    <property type="entry name" value="GT4_MtfB-like"/>
    <property type="match status" value="1"/>
</dbReference>
<gene>
    <name evidence="3" type="ORF">FHS65_001575</name>
</gene>
<feature type="domain" description="Glycosyl transferase family 1" evidence="2">
    <location>
        <begin position="235"/>
        <end position="361"/>
    </location>
</feature>
<keyword evidence="4" id="KW-1185">Reference proteome</keyword>